<sequence>MSNKIFSLFSSLLVVSVGFALDYPVKIKTVPDFPEGLPPTTIMWDGKEVGLTNPNKSVEIVLNISNEKKVLSVGEDKIILFLKGKNKIEIEPTSMAESKNWNTKKETLVLTKKLHQAKIEENSIIFYKKIQTIVNDENASYQDKVIYRRLLANIMSYEFVTENISVNLRDTDPENGILFLDIAYFGEPSVEWQYELKVNGESFSKTDRPKDHPKQVELIKKHFSKIPKYGILKMNDAGQLELNTIKTKK</sequence>
<evidence type="ECO:0000313" key="1">
    <source>
        <dbReference type="EMBL" id="SVC98706.1"/>
    </source>
</evidence>
<gene>
    <name evidence="1" type="ORF">METZ01_LOCUS351560</name>
</gene>
<dbReference type="EMBL" id="UINC01122721">
    <property type="protein sequence ID" value="SVC98706.1"/>
    <property type="molecule type" value="Genomic_DNA"/>
</dbReference>
<organism evidence="1">
    <name type="scientific">marine metagenome</name>
    <dbReference type="NCBI Taxonomy" id="408172"/>
    <lineage>
        <taxon>unclassified sequences</taxon>
        <taxon>metagenomes</taxon>
        <taxon>ecological metagenomes</taxon>
    </lineage>
</organism>
<feature type="non-terminal residue" evidence="1">
    <location>
        <position position="249"/>
    </location>
</feature>
<name>A0A382RM40_9ZZZZ</name>
<protein>
    <submittedName>
        <fullName evidence="1">Uncharacterized protein</fullName>
    </submittedName>
</protein>
<accession>A0A382RM40</accession>
<reference evidence="1" key="1">
    <citation type="submission" date="2018-05" db="EMBL/GenBank/DDBJ databases">
        <authorList>
            <person name="Lanie J.A."/>
            <person name="Ng W.-L."/>
            <person name="Kazmierczak K.M."/>
            <person name="Andrzejewski T.M."/>
            <person name="Davidsen T.M."/>
            <person name="Wayne K.J."/>
            <person name="Tettelin H."/>
            <person name="Glass J.I."/>
            <person name="Rusch D."/>
            <person name="Podicherti R."/>
            <person name="Tsui H.-C.T."/>
            <person name="Winkler M.E."/>
        </authorList>
    </citation>
    <scope>NUCLEOTIDE SEQUENCE</scope>
</reference>
<proteinExistence type="predicted"/>
<dbReference type="AlphaFoldDB" id="A0A382RM40"/>